<feature type="transmembrane region" description="Helical" evidence="8">
    <location>
        <begin position="261"/>
        <end position="288"/>
    </location>
</feature>
<proteinExistence type="predicted"/>
<feature type="transmembrane region" description="Helical" evidence="8">
    <location>
        <begin position="413"/>
        <end position="433"/>
    </location>
</feature>
<dbReference type="Pfam" id="PF03600">
    <property type="entry name" value="CitMHS"/>
    <property type="match status" value="1"/>
</dbReference>
<feature type="region of interest" description="Disordered" evidence="7">
    <location>
        <begin position="1"/>
        <end position="48"/>
    </location>
</feature>
<dbReference type="EMBL" id="BAABCJ010000007">
    <property type="protein sequence ID" value="GAA3712680.1"/>
    <property type="molecule type" value="Genomic_DNA"/>
</dbReference>
<feature type="transmembrane region" description="Helical" evidence="8">
    <location>
        <begin position="86"/>
        <end position="104"/>
    </location>
</feature>
<protein>
    <submittedName>
        <fullName evidence="10">SLC13 family permease</fullName>
    </submittedName>
</protein>
<evidence type="ECO:0000313" key="10">
    <source>
        <dbReference type="EMBL" id="GAA3712680.1"/>
    </source>
</evidence>
<dbReference type="Proteomes" id="UP001501536">
    <property type="component" value="Unassembled WGS sequence"/>
</dbReference>
<dbReference type="InterPro" id="IPR004680">
    <property type="entry name" value="Cit_transptr-like_dom"/>
</dbReference>
<accession>A0ABP7E647</accession>
<sequence>MSVQDVRPRAPFRYSTAPVAGTGRAAAGGPRPAGARAERAAPASSPRRPRRRVTALLAGALLAGFLLWCGLDAFGPAAGTPRALPAQAALTLAVFAVAVWLWIFSPVGDTYVALGAALVLVLMGVLPEDELFASLGEDTVWLLLAAFVIAAGITATGLATRAAAFIVTGARSPRQLVHLSTGALVATAFAVPSTSGRAALALPVFVALAQALPERRRVVLALSLVFPSVILLSAVASYLGAGAHLITSQVLTTSGYEGFSFATWLLYGLPLAFVSSHLCAELVLLLFTRPEDRRAPLSVGMARLQEHSPVPLTGPLTVGQSRSALLIGGVVVLWCTEPLHQLHPAIVALLGSLLVASPGFGSVGLPRALKAVPWSMLLFMAATLTLGTALVGTGAAEWLARRTIGPVEQLGDAAAPLFVVLVVVVSAGAHLVIQSRSARSAVLIPLVVSLAPGLGVNAVAIAFASTAAAGFCHTLTSSAKPVNLFSDVEGVATYQPADLLRLSAVLAPVMVLLVLAFTLWIWPAMGLPLFL</sequence>
<evidence type="ECO:0000256" key="2">
    <source>
        <dbReference type="ARBA" id="ARBA00022448"/>
    </source>
</evidence>
<comment type="caution">
    <text evidence="10">The sequence shown here is derived from an EMBL/GenBank/DDBJ whole genome shotgun (WGS) entry which is preliminary data.</text>
</comment>
<dbReference type="RefSeq" id="WP_344886032.1">
    <property type="nucleotide sequence ID" value="NZ_BAABCJ010000007.1"/>
</dbReference>
<evidence type="ECO:0000313" key="11">
    <source>
        <dbReference type="Proteomes" id="UP001501536"/>
    </source>
</evidence>
<feature type="domain" description="Citrate transporter-like" evidence="9">
    <location>
        <begin position="101"/>
        <end position="468"/>
    </location>
</feature>
<keyword evidence="4" id="KW-0677">Repeat</keyword>
<evidence type="ECO:0000259" key="9">
    <source>
        <dbReference type="Pfam" id="PF03600"/>
    </source>
</evidence>
<organism evidence="10 11">
    <name type="scientific">Zhihengliuella alba</name>
    <dbReference type="NCBI Taxonomy" id="547018"/>
    <lineage>
        <taxon>Bacteria</taxon>
        <taxon>Bacillati</taxon>
        <taxon>Actinomycetota</taxon>
        <taxon>Actinomycetes</taxon>
        <taxon>Micrococcales</taxon>
        <taxon>Micrococcaceae</taxon>
        <taxon>Zhihengliuella</taxon>
    </lineage>
</organism>
<keyword evidence="6 8" id="KW-0472">Membrane</keyword>
<evidence type="ECO:0000256" key="5">
    <source>
        <dbReference type="ARBA" id="ARBA00022989"/>
    </source>
</evidence>
<feature type="transmembrane region" description="Helical" evidence="8">
    <location>
        <begin position="499"/>
        <end position="522"/>
    </location>
</feature>
<keyword evidence="3 8" id="KW-0812">Transmembrane</keyword>
<comment type="subcellular location">
    <subcellularLocation>
        <location evidence="1">Membrane</location>
        <topology evidence="1">Multi-pass membrane protein</topology>
    </subcellularLocation>
</comment>
<evidence type="ECO:0000256" key="6">
    <source>
        <dbReference type="ARBA" id="ARBA00023136"/>
    </source>
</evidence>
<evidence type="ECO:0000256" key="7">
    <source>
        <dbReference type="SAM" id="MobiDB-lite"/>
    </source>
</evidence>
<dbReference type="PANTHER" id="PTHR43652">
    <property type="entry name" value="BASIC AMINO ACID ANTIPORTER YFCC-RELATED"/>
    <property type="match status" value="1"/>
</dbReference>
<evidence type="ECO:0000256" key="8">
    <source>
        <dbReference type="SAM" id="Phobius"/>
    </source>
</evidence>
<feature type="transmembrane region" description="Helical" evidence="8">
    <location>
        <begin position="220"/>
        <end position="241"/>
    </location>
</feature>
<feature type="transmembrane region" description="Helical" evidence="8">
    <location>
        <begin position="377"/>
        <end position="401"/>
    </location>
</feature>
<feature type="transmembrane region" description="Helical" evidence="8">
    <location>
        <begin position="139"/>
        <end position="164"/>
    </location>
</feature>
<keyword evidence="2" id="KW-0813">Transport</keyword>
<feature type="transmembrane region" description="Helical" evidence="8">
    <location>
        <begin position="111"/>
        <end position="127"/>
    </location>
</feature>
<dbReference type="PANTHER" id="PTHR43652:SF2">
    <property type="entry name" value="BASIC AMINO ACID ANTIPORTER YFCC-RELATED"/>
    <property type="match status" value="1"/>
</dbReference>
<name>A0ABP7E647_9MICC</name>
<dbReference type="InterPro" id="IPR051679">
    <property type="entry name" value="DASS-Related_Transporters"/>
</dbReference>
<feature type="compositionally biased region" description="Low complexity" evidence="7">
    <location>
        <begin position="17"/>
        <end position="46"/>
    </location>
</feature>
<reference evidence="11" key="1">
    <citation type="journal article" date="2019" name="Int. J. Syst. Evol. Microbiol.">
        <title>The Global Catalogue of Microorganisms (GCM) 10K type strain sequencing project: providing services to taxonomists for standard genome sequencing and annotation.</title>
        <authorList>
            <consortium name="The Broad Institute Genomics Platform"/>
            <consortium name="The Broad Institute Genome Sequencing Center for Infectious Disease"/>
            <person name="Wu L."/>
            <person name="Ma J."/>
        </authorList>
    </citation>
    <scope>NUCLEOTIDE SEQUENCE [LARGE SCALE GENOMIC DNA]</scope>
    <source>
        <strain evidence="11">JCM 16961</strain>
    </source>
</reference>
<keyword evidence="5 8" id="KW-1133">Transmembrane helix</keyword>
<gene>
    <name evidence="10" type="ORF">GCM10022377_27990</name>
</gene>
<feature type="transmembrane region" description="Helical" evidence="8">
    <location>
        <begin position="53"/>
        <end position="74"/>
    </location>
</feature>
<evidence type="ECO:0000256" key="3">
    <source>
        <dbReference type="ARBA" id="ARBA00022692"/>
    </source>
</evidence>
<keyword evidence="11" id="KW-1185">Reference proteome</keyword>
<evidence type="ECO:0000256" key="4">
    <source>
        <dbReference type="ARBA" id="ARBA00022737"/>
    </source>
</evidence>
<evidence type="ECO:0000256" key="1">
    <source>
        <dbReference type="ARBA" id="ARBA00004141"/>
    </source>
</evidence>
<feature type="transmembrane region" description="Helical" evidence="8">
    <location>
        <begin position="346"/>
        <end position="365"/>
    </location>
</feature>